<evidence type="ECO:0000256" key="1">
    <source>
        <dbReference type="SAM" id="MobiDB-lite"/>
    </source>
</evidence>
<organism evidence="3">
    <name type="scientific">Zea mays</name>
    <name type="common">Maize</name>
    <dbReference type="NCBI Taxonomy" id="4577"/>
    <lineage>
        <taxon>Eukaryota</taxon>
        <taxon>Viridiplantae</taxon>
        <taxon>Streptophyta</taxon>
        <taxon>Embryophyta</taxon>
        <taxon>Tracheophyta</taxon>
        <taxon>Spermatophyta</taxon>
        <taxon>Magnoliopsida</taxon>
        <taxon>Liliopsida</taxon>
        <taxon>Poales</taxon>
        <taxon>Poaceae</taxon>
        <taxon>PACMAD clade</taxon>
        <taxon>Panicoideae</taxon>
        <taxon>Andropogonodae</taxon>
        <taxon>Andropogoneae</taxon>
        <taxon>Tripsacinae</taxon>
        <taxon>Zea</taxon>
    </lineage>
</organism>
<keyword evidence="2" id="KW-0472">Membrane</keyword>
<name>A0A1D6N0B4_MAIZE</name>
<dbReference type="AlphaFoldDB" id="A0A1D6N0B4"/>
<sequence length="146" mass="15845">MGNAGSAPDQPKNSADGAGAADAESRRGPPSTVRFFPDAERHKARQPPPIKLEEEEGVPPPPATEEEMAPRNLWQWAFFSLLPSDRDGIGCSMAVHNIGHICLIGVMVYALGAFIVLRWAWAKRKENQDRKDSPDAGDGNAPDRST</sequence>
<dbReference type="PANTHER" id="PTHR36374">
    <property type="entry name" value="OS01G0969000 PROTEIN"/>
    <property type="match status" value="1"/>
</dbReference>
<evidence type="ECO:0000256" key="2">
    <source>
        <dbReference type="SAM" id="Phobius"/>
    </source>
</evidence>
<evidence type="ECO:0000313" key="3">
    <source>
        <dbReference type="EMBL" id="ONM34228.1"/>
    </source>
</evidence>
<feature type="compositionally biased region" description="Basic and acidic residues" evidence="1">
    <location>
        <begin position="125"/>
        <end position="134"/>
    </location>
</feature>
<protein>
    <submittedName>
        <fullName evidence="3">Chloroplast outer envelope 24 kD protein</fullName>
    </submittedName>
</protein>
<proteinExistence type="predicted"/>
<gene>
    <name evidence="3" type="ORF">ZEAMMB73_Zm00001d041979</name>
</gene>
<dbReference type="STRING" id="4577.A0A1D6N0B4"/>
<dbReference type="EMBL" id="CM007649">
    <property type="protein sequence ID" value="ONM34228.1"/>
    <property type="molecule type" value="Genomic_DNA"/>
</dbReference>
<keyword evidence="2" id="KW-0812">Transmembrane</keyword>
<dbReference type="InParanoid" id="A0A1D6N0B4"/>
<feature type="transmembrane region" description="Helical" evidence="2">
    <location>
        <begin position="98"/>
        <end position="121"/>
    </location>
</feature>
<accession>A0A1D6N0B4</accession>
<reference evidence="3" key="1">
    <citation type="submission" date="2015-12" db="EMBL/GenBank/DDBJ databases">
        <title>Update maize B73 reference genome by single molecule sequencing technologies.</title>
        <authorList>
            <consortium name="Maize Genome Sequencing Project"/>
            <person name="Ware D."/>
        </authorList>
    </citation>
    <scope>NUCLEOTIDE SEQUENCE [LARGE SCALE GENOMIC DNA]</scope>
    <source>
        <tissue evidence="3">Seedling</tissue>
    </source>
</reference>
<feature type="region of interest" description="Disordered" evidence="1">
    <location>
        <begin position="1"/>
        <end position="69"/>
    </location>
</feature>
<dbReference type="IntAct" id="A0A1D6N0B4">
    <property type="interactions" value="4"/>
</dbReference>
<dbReference type="ExpressionAtlas" id="A0A1D6N0B4">
    <property type="expression patterns" value="baseline and differential"/>
</dbReference>
<dbReference type="PANTHER" id="PTHR36374:SF1">
    <property type="entry name" value="OS01G0969000 PROTEIN"/>
    <property type="match status" value="1"/>
</dbReference>
<feature type="region of interest" description="Disordered" evidence="1">
    <location>
        <begin position="125"/>
        <end position="146"/>
    </location>
</feature>
<keyword evidence="2" id="KW-1133">Transmembrane helix</keyword>